<reference evidence="3 4" key="1">
    <citation type="submission" date="2019-06" db="EMBL/GenBank/DDBJ databases">
        <title>Whole genome shotgun sequence of Nitrobacter winogradskyi NBRC 14297.</title>
        <authorList>
            <person name="Hosoyama A."/>
            <person name="Uohara A."/>
            <person name="Ohji S."/>
            <person name="Ichikawa N."/>
        </authorList>
    </citation>
    <scope>NUCLEOTIDE SEQUENCE [LARGE SCALE GENOMIC DNA]</scope>
    <source>
        <strain evidence="3 4">NBRC 14297</strain>
    </source>
</reference>
<keyword evidence="2" id="KW-0812">Transmembrane</keyword>
<gene>
    <name evidence="3" type="ORF">NWI01_23810</name>
</gene>
<keyword evidence="2" id="KW-0472">Membrane</keyword>
<sequence length="118" mass="12103">MDIALVLLVASALIGAVAGLRFKVLVLVPIALLIALVSAAVLRMYGFGAGSGIVTIAACLVLSQAAYLLVQASPRPSAFDPSFDDVTDGVPSPCREQAIGGDHSDHGDQKPPPSRPLL</sequence>
<dbReference type="EMBL" id="BJNF01000067">
    <property type="protein sequence ID" value="GEC16489.1"/>
    <property type="molecule type" value="Genomic_DNA"/>
</dbReference>
<dbReference type="Proteomes" id="UP000318825">
    <property type="component" value="Unassembled WGS sequence"/>
</dbReference>
<dbReference type="OrthoDB" id="8253772at2"/>
<feature type="region of interest" description="Disordered" evidence="1">
    <location>
        <begin position="78"/>
        <end position="118"/>
    </location>
</feature>
<feature type="transmembrane region" description="Helical" evidence="2">
    <location>
        <begin position="28"/>
        <end position="45"/>
    </location>
</feature>
<evidence type="ECO:0000313" key="4">
    <source>
        <dbReference type="Proteomes" id="UP000318825"/>
    </source>
</evidence>
<evidence type="ECO:0000313" key="3">
    <source>
        <dbReference type="EMBL" id="GEC16489.1"/>
    </source>
</evidence>
<protein>
    <submittedName>
        <fullName evidence="3">Uncharacterized protein</fullName>
    </submittedName>
</protein>
<evidence type="ECO:0000256" key="1">
    <source>
        <dbReference type="SAM" id="MobiDB-lite"/>
    </source>
</evidence>
<name>A0A4Y3WFB0_NITWI</name>
<evidence type="ECO:0000256" key="2">
    <source>
        <dbReference type="SAM" id="Phobius"/>
    </source>
</evidence>
<keyword evidence="2" id="KW-1133">Transmembrane helix</keyword>
<feature type="transmembrane region" description="Helical" evidence="2">
    <location>
        <begin position="52"/>
        <end position="70"/>
    </location>
</feature>
<comment type="caution">
    <text evidence="3">The sequence shown here is derived from an EMBL/GenBank/DDBJ whole genome shotgun (WGS) entry which is preliminary data.</text>
</comment>
<organism evidence="3 4">
    <name type="scientific">Nitrobacter winogradskyi</name>
    <name type="common">Nitrobacter agilis</name>
    <dbReference type="NCBI Taxonomy" id="913"/>
    <lineage>
        <taxon>Bacteria</taxon>
        <taxon>Pseudomonadati</taxon>
        <taxon>Pseudomonadota</taxon>
        <taxon>Alphaproteobacteria</taxon>
        <taxon>Hyphomicrobiales</taxon>
        <taxon>Nitrobacteraceae</taxon>
        <taxon>Nitrobacter</taxon>
    </lineage>
</organism>
<proteinExistence type="predicted"/>
<dbReference type="AlphaFoldDB" id="A0A4Y3WFB0"/>
<accession>A0A4Y3WFB0</accession>